<keyword evidence="4" id="KW-1185">Reference proteome</keyword>
<feature type="domain" description="Acyltransferase 3" evidence="2">
    <location>
        <begin position="1"/>
        <end position="153"/>
    </location>
</feature>
<evidence type="ECO:0000256" key="1">
    <source>
        <dbReference type="SAM" id="Phobius"/>
    </source>
</evidence>
<evidence type="ECO:0000313" key="4">
    <source>
        <dbReference type="Proteomes" id="UP001432027"/>
    </source>
</evidence>
<protein>
    <recommendedName>
        <fullName evidence="2">Acyltransferase 3 domain-containing protein</fullName>
    </recommendedName>
</protein>
<dbReference type="PANTHER" id="PTHR23028">
    <property type="entry name" value="ACETYLTRANSFERASE"/>
    <property type="match status" value="1"/>
</dbReference>
<name>A0AAV5SCE1_9BILA</name>
<feature type="transmembrane region" description="Helical" evidence="1">
    <location>
        <begin position="66"/>
        <end position="88"/>
    </location>
</feature>
<evidence type="ECO:0000313" key="3">
    <source>
        <dbReference type="EMBL" id="GMS80494.1"/>
    </source>
</evidence>
<dbReference type="GO" id="GO:0016020">
    <property type="term" value="C:membrane"/>
    <property type="evidence" value="ECO:0007669"/>
    <property type="project" value="TreeGrafter"/>
</dbReference>
<feature type="non-terminal residue" evidence="3">
    <location>
        <position position="169"/>
    </location>
</feature>
<dbReference type="Pfam" id="PF01757">
    <property type="entry name" value="Acyl_transf_3"/>
    <property type="match status" value="1"/>
</dbReference>
<gene>
    <name evidence="3" type="ORF">PENTCL1PPCAC_2670</name>
</gene>
<sequence>IEGLRGIAIVSVLIFHIRQDMFINGFLGVDVFFVLSGFLISSILSRHQKLSFEQIIDFYGRRFKRIVPLYSTVLLCCLLSCLLLFSSLDIEKSQSSFVWSLLFARNIQQIRDSRDYWKQDNSRSLLLHTWSLGVEIQYYLIAPSISLLILHIKSQSGRLSSITGLTAGS</sequence>
<evidence type="ECO:0000259" key="2">
    <source>
        <dbReference type="Pfam" id="PF01757"/>
    </source>
</evidence>
<dbReference type="Proteomes" id="UP001432027">
    <property type="component" value="Unassembled WGS sequence"/>
</dbReference>
<feature type="non-terminal residue" evidence="3">
    <location>
        <position position="1"/>
    </location>
</feature>
<dbReference type="GO" id="GO:0016747">
    <property type="term" value="F:acyltransferase activity, transferring groups other than amino-acyl groups"/>
    <property type="evidence" value="ECO:0007669"/>
    <property type="project" value="InterPro"/>
</dbReference>
<proteinExistence type="predicted"/>
<feature type="transmembrane region" description="Helical" evidence="1">
    <location>
        <begin position="136"/>
        <end position="152"/>
    </location>
</feature>
<dbReference type="EMBL" id="BTSX01000001">
    <property type="protein sequence ID" value="GMS80494.1"/>
    <property type="molecule type" value="Genomic_DNA"/>
</dbReference>
<dbReference type="InterPro" id="IPR050879">
    <property type="entry name" value="Acyltransferase_3"/>
</dbReference>
<keyword evidence="1" id="KW-0812">Transmembrane</keyword>
<keyword evidence="1" id="KW-0472">Membrane</keyword>
<reference evidence="3" key="1">
    <citation type="submission" date="2023-10" db="EMBL/GenBank/DDBJ databases">
        <title>Genome assembly of Pristionchus species.</title>
        <authorList>
            <person name="Yoshida K."/>
            <person name="Sommer R.J."/>
        </authorList>
    </citation>
    <scope>NUCLEOTIDE SEQUENCE</scope>
    <source>
        <strain evidence="3">RS0144</strain>
    </source>
</reference>
<dbReference type="PANTHER" id="PTHR23028:SF53">
    <property type="entry name" value="ACYL_TRANSF_3 DOMAIN-CONTAINING PROTEIN"/>
    <property type="match status" value="1"/>
</dbReference>
<dbReference type="GO" id="GO:0000271">
    <property type="term" value="P:polysaccharide biosynthetic process"/>
    <property type="evidence" value="ECO:0007669"/>
    <property type="project" value="TreeGrafter"/>
</dbReference>
<accession>A0AAV5SCE1</accession>
<dbReference type="InterPro" id="IPR002656">
    <property type="entry name" value="Acyl_transf_3_dom"/>
</dbReference>
<dbReference type="AlphaFoldDB" id="A0AAV5SCE1"/>
<organism evidence="3 4">
    <name type="scientific">Pristionchus entomophagus</name>
    <dbReference type="NCBI Taxonomy" id="358040"/>
    <lineage>
        <taxon>Eukaryota</taxon>
        <taxon>Metazoa</taxon>
        <taxon>Ecdysozoa</taxon>
        <taxon>Nematoda</taxon>
        <taxon>Chromadorea</taxon>
        <taxon>Rhabditida</taxon>
        <taxon>Rhabditina</taxon>
        <taxon>Diplogasteromorpha</taxon>
        <taxon>Diplogasteroidea</taxon>
        <taxon>Neodiplogasteridae</taxon>
        <taxon>Pristionchus</taxon>
    </lineage>
</organism>
<comment type="caution">
    <text evidence="3">The sequence shown here is derived from an EMBL/GenBank/DDBJ whole genome shotgun (WGS) entry which is preliminary data.</text>
</comment>
<keyword evidence="1" id="KW-1133">Transmembrane helix</keyword>
<feature type="transmembrane region" description="Helical" evidence="1">
    <location>
        <begin position="21"/>
        <end position="45"/>
    </location>
</feature>